<keyword evidence="2" id="KW-0472">Membrane</keyword>
<name>A0A914ZA40_9BILA</name>
<dbReference type="WBParaSite" id="PSU_v2.g9534.t1">
    <property type="protein sequence ID" value="PSU_v2.g9534.t1"/>
    <property type="gene ID" value="PSU_v2.g9534"/>
</dbReference>
<feature type="region of interest" description="Disordered" evidence="1">
    <location>
        <begin position="305"/>
        <end position="328"/>
    </location>
</feature>
<accession>A0A914ZA40</accession>
<dbReference type="AlphaFoldDB" id="A0A914ZA40"/>
<keyword evidence="3" id="KW-1185">Reference proteome</keyword>
<evidence type="ECO:0000256" key="1">
    <source>
        <dbReference type="SAM" id="MobiDB-lite"/>
    </source>
</evidence>
<sequence>MAFQHLQGKEKTTSYAHILTTTQAFDGSTCSAINPSLVLEAPYGDCTVDCLTKITPYMYTNGIDIVMLKPDQVSLFPDYAAHDSKIYCATTSGYCGATVPLFNFVSTKYADHYTSADTKISDSDYALDNSGIPECFGWPMPTKEADKYDQANYYSASDPTVCDVYIYFSLSRTTTMSSTSTASTTNTALTSSMSSTAVSSTTSKTSTGVTTSTMASTTKIPTTTVATTSTPVTTTKSTTTMATTVKITTPTIPITTTKVVTLPPITTPPPILVTDSSGNFVTDASGNTITIPPVTVPSNPVTDANGIPVTDSSGNVVTYPPSKDDSGNKKGGLPVWVWVVLGVGIGVLALAAIGMAIFVRSNFNSKPVRGRVNPYDRDLYTNDGMHDVPPVPVQTMPAQGAANIGTSAAAHYSGIGIAESSVI</sequence>
<evidence type="ECO:0000256" key="2">
    <source>
        <dbReference type="SAM" id="Phobius"/>
    </source>
</evidence>
<keyword evidence="2" id="KW-0812">Transmembrane</keyword>
<reference evidence="4" key="1">
    <citation type="submission" date="2022-11" db="UniProtKB">
        <authorList>
            <consortium name="WormBaseParasite"/>
        </authorList>
    </citation>
    <scope>IDENTIFICATION</scope>
</reference>
<evidence type="ECO:0000313" key="3">
    <source>
        <dbReference type="Proteomes" id="UP000887577"/>
    </source>
</evidence>
<protein>
    <submittedName>
        <fullName evidence="4">Uncharacterized protein</fullName>
    </submittedName>
</protein>
<evidence type="ECO:0000313" key="4">
    <source>
        <dbReference type="WBParaSite" id="PSU_v2.g9534.t1"/>
    </source>
</evidence>
<proteinExistence type="predicted"/>
<keyword evidence="2" id="KW-1133">Transmembrane helix</keyword>
<organism evidence="3 4">
    <name type="scientific">Panagrolaimus superbus</name>
    <dbReference type="NCBI Taxonomy" id="310955"/>
    <lineage>
        <taxon>Eukaryota</taxon>
        <taxon>Metazoa</taxon>
        <taxon>Ecdysozoa</taxon>
        <taxon>Nematoda</taxon>
        <taxon>Chromadorea</taxon>
        <taxon>Rhabditida</taxon>
        <taxon>Tylenchina</taxon>
        <taxon>Panagrolaimomorpha</taxon>
        <taxon>Panagrolaimoidea</taxon>
        <taxon>Panagrolaimidae</taxon>
        <taxon>Panagrolaimus</taxon>
    </lineage>
</organism>
<dbReference type="Proteomes" id="UP000887577">
    <property type="component" value="Unplaced"/>
</dbReference>
<feature type="transmembrane region" description="Helical" evidence="2">
    <location>
        <begin position="335"/>
        <end position="359"/>
    </location>
</feature>